<dbReference type="AlphaFoldDB" id="A0A075AX58"/>
<evidence type="ECO:0000313" key="1">
    <source>
        <dbReference type="EMBL" id="EPZ34915.1"/>
    </source>
</evidence>
<sequence>MLGKVFPITSPNENHKVYKGGKYFVWNRIANLPNHSQRWEKGQCDKENIENGNDEPFNFTKDVKEGRLNMYKIFLVINW</sequence>
<proteinExistence type="predicted"/>
<evidence type="ECO:0000313" key="2">
    <source>
        <dbReference type="Proteomes" id="UP000030755"/>
    </source>
</evidence>
<dbReference type="Proteomes" id="UP000030755">
    <property type="component" value="Unassembled WGS sequence"/>
</dbReference>
<accession>A0A075AX58</accession>
<protein>
    <submittedName>
        <fullName evidence="1">Uncharacterized protein</fullName>
    </submittedName>
</protein>
<keyword evidence="2" id="KW-1185">Reference proteome</keyword>
<name>A0A075AX58_ROZAC</name>
<gene>
    <name evidence="1" type="ORF">O9G_001645</name>
</gene>
<dbReference type="EMBL" id="KE560903">
    <property type="protein sequence ID" value="EPZ34915.1"/>
    <property type="molecule type" value="Genomic_DNA"/>
</dbReference>
<organism evidence="1 2">
    <name type="scientific">Rozella allomycis (strain CSF55)</name>
    <dbReference type="NCBI Taxonomy" id="988480"/>
    <lineage>
        <taxon>Eukaryota</taxon>
        <taxon>Fungi</taxon>
        <taxon>Fungi incertae sedis</taxon>
        <taxon>Cryptomycota</taxon>
        <taxon>Cryptomycota incertae sedis</taxon>
        <taxon>Rozella</taxon>
    </lineage>
</organism>
<reference evidence="1 2" key="1">
    <citation type="journal article" date="2013" name="Curr. Biol.">
        <title>Shared signatures of parasitism and phylogenomics unite Cryptomycota and microsporidia.</title>
        <authorList>
            <person name="James T.Y."/>
            <person name="Pelin A."/>
            <person name="Bonen L."/>
            <person name="Ahrendt S."/>
            <person name="Sain D."/>
            <person name="Corradi N."/>
            <person name="Stajich J.E."/>
        </authorList>
    </citation>
    <scope>NUCLEOTIDE SEQUENCE [LARGE SCALE GENOMIC DNA]</scope>
    <source>
        <strain evidence="1 2">CSF55</strain>
    </source>
</reference>
<dbReference type="HOGENOM" id="CLU_2607348_0_0_1"/>